<dbReference type="Gene3D" id="3.40.640.10">
    <property type="entry name" value="Type I PLP-dependent aspartate aminotransferase-like (Major domain)"/>
    <property type="match status" value="1"/>
</dbReference>
<dbReference type="SUPFAM" id="SSF53383">
    <property type="entry name" value="PLP-dependent transferases"/>
    <property type="match status" value="1"/>
</dbReference>
<evidence type="ECO:0008006" key="3">
    <source>
        <dbReference type="Google" id="ProtNLM"/>
    </source>
</evidence>
<dbReference type="RefSeq" id="WP_045699954.1">
    <property type="nucleotide sequence ID" value="NZ_JZKH01000050.1"/>
</dbReference>
<dbReference type="AlphaFoldDB" id="A0A0F2TCT4"/>
<sequence>MHRITPAPAQAECLTAFARLRAGSPADAFEIGEGCNFYPPSPDLGRHLGALLHSLAAQGNLSRYRDPFKGGAKAAFADLTSARLGIPLTAQDVTFLQGGTEAASLTICHLAATGHSLTLPIPNYYGFDHSAGRWGARVAAYYRHDGAVHHNRTLLRNRTALVEVLPNGVTGTFFNRPGDRPDFTLLDLVFQVGAHHEPLALEAAIQSRVRALDLTSSAVIMTASKDLAMPGLRAAAIITRNRALQQHLTADAFDRAPTSAPLTSLLMVLYAALLHAVNGPPENLDKRHHMAQQIVQDHGLPPLPDTATTHRVQAHLDGMARRFRSNSVLLTEADSPLTFADGLAPTAGYSAFPRLRLDEGDFLGWVRRCGANGLRLNPTVLHAGTAAAWTALHPGRNLRVNLSESAARTATGLQRLHAELERSRLY</sequence>
<reference evidence="1 2" key="1">
    <citation type="submission" date="2015-02" db="EMBL/GenBank/DDBJ databases">
        <authorList>
            <person name="Ju K.-S."/>
            <person name="Doroghazi J.R."/>
            <person name="Metcalf W."/>
        </authorList>
    </citation>
    <scope>NUCLEOTIDE SEQUENCE [LARGE SCALE GENOMIC DNA]</scope>
    <source>
        <strain evidence="1 2">ATCC 31215</strain>
    </source>
</reference>
<evidence type="ECO:0000313" key="2">
    <source>
        <dbReference type="Proteomes" id="UP000033699"/>
    </source>
</evidence>
<proteinExistence type="predicted"/>
<dbReference type="PATRIC" id="fig|359131.3.peg.5493"/>
<name>A0A0F2TCT4_STRR3</name>
<keyword evidence="2" id="KW-1185">Reference proteome</keyword>
<comment type="caution">
    <text evidence="1">The sequence shown here is derived from an EMBL/GenBank/DDBJ whole genome shotgun (WGS) entry which is preliminary data.</text>
</comment>
<protein>
    <recommendedName>
        <fullName evidence="3">Aminotransferase class I/classII domain-containing protein</fullName>
    </recommendedName>
</protein>
<dbReference type="InterPro" id="IPR015421">
    <property type="entry name" value="PyrdxlP-dep_Trfase_major"/>
</dbReference>
<gene>
    <name evidence="1" type="ORF">VM95_23060</name>
</gene>
<dbReference type="EMBL" id="JZKH01000050">
    <property type="protein sequence ID" value="KJS60135.1"/>
    <property type="molecule type" value="Genomic_DNA"/>
</dbReference>
<dbReference type="InterPro" id="IPR015424">
    <property type="entry name" value="PyrdxlP-dep_Trfase"/>
</dbReference>
<evidence type="ECO:0000313" key="1">
    <source>
        <dbReference type="EMBL" id="KJS60135.1"/>
    </source>
</evidence>
<dbReference type="Proteomes" id="UP000033699">
    <property type="component" value="Unassembled WGS sequence"/>
</dbReference>
<accession>A0A0F2TCT4</accession>
<organism evidence="1 2">
    <name type="scientific">Streptomyces rubellomurinus (strain ATCC 31215)</name>
    <dbReference type="NCBI Taxonomy" id="359131"/>
    <lineage>
        <taxon>Bacteria</taxon>
        <taxon>Bacillati</taxon>
        <taxon>Actinomycetota</taxon>
        <taxon>Actinomycetes</taxon>
        <taxon>Kitasatosporales</taxon>
        <taxon>Streptomycetaceae</taxon>
        <taxon>Streptomyces</taxon>
    </lineage>
</organism>
<dbReference type="OrthoDB" id="9763453at2"/>